<dbReference type="SUPFAM" id="SSF50891">
    <property type="entry name" value="Cyclophilin-like"/>
    <property type="match status" value="1"/>
</dbReference>
<dbReference type="WBParaSite" id="GPUH_0000811601-mRNA-1">
    <property type="protein sequence ID" value="GPUH_0000811601-mRNA-1"/>
    <property type="gene ID" value="GPUH_0000811601"/>
</dbReference>
<dbReference type="InterPro" id="IPR029000">
    <property type="entry name" value="Cyclophilin-like_dom_sf"/>
</dbReference>
<gene>
    <name evidence="1" type="ORF">GPUH_LOCUS8106</name>
</gene>
<evidence type="ECO:0000313" key="3">
    <source>
        <dbReference type="WBParaSite" id="GPUH_0000811601-mRNA-1"/>
    </source>
</evidence>
<reference evidence="3" key="1">
    <citation type="submission" date="2016-06" db="UniProtKB">
        <authorList>
            <consortium name="WormBaseParasite"/>
        </authorList>
    </citation>
    <scope>IDENTIFICATION</scope>
</reference>
<proteinExistence type="predicted"/>
<sequence length="112" mass="12371">MAQAANRFMAINLRMKILKLSIMEPDGLVWRMLGRTLMPLNSSSPPSKLSGSMGSTSCSARHVLEGMKVVRQIENTPTSKPGDRPEKDVIIMHAEHIELETPFSVHKDDATA</sequence>
<dbReference type="Proteomes" id="UP000271098">
    <property type="component" value="Unassembled WGS sequence"/>
</dbReference>
<reference evidence="1 2" key="2">
    <citation type="submission" date="2018-11" db="EMBL/GenBank/DDBJ databases">
        <authorList>
            <consortium name="Pathogen Informatics"/>
        </authorList>
    </citation>
    <scope>NUCLEOTIDE SEQUENCE [LARGE SCALE GENOMIC DNA]</scope>
</reference>
<dbReference type="EMBL" id="UYRT01022760">
    <property type="protein sequence ID" value="VDK60823.1"/>
    <property type="molecule type" value="Genomic_DNA"/>
</dbReference>
<evidence type="ECO:0000313" key="2">
    <source>
        <dbReference type="Proteomes" id="UP000271098"/>
    </source>
</evidence>
<keyword evidence="2" id="KW-1185">Reference proteome</keyword>
<evidence type="ECO:0000313" key="1">
    <source>
        <dbReference type="EMBL" id="VDK60823.1"/>
    </source>
</evidence>
<organism evidence="3">
    <name type="scientific">Gongylonema pulchrum</name>
    <dbReference type="NCBI Taxonomy" id="637853"/>
    <lineage>
        <taxon>Eukaryota</taxon>
        <taxon>Metazoa</taxon>
        <taxon>Ecdysozoa</taxon>
        <taxon>Nematoda</taxon>
        <taxon>Chromadorea</taxon>
        <taxon>Rhabditida</taxon>
        <taxon>Spirurina</taxon>
        <taxon>Spiruromorpha</taxon>
        <taxon>Spiruroidea</taxon>
        <taxon>Gongylonematidae</taxon>
        <taxon>Gongylonema</taxon>
    </lineage>
</organism>
<protein>
    <submittedName>
        <fullName evidence="1 3">Uncharacterized protein</fullName>
    </submittedName>
</protein>
<dbReference type="AlphaFoldDB" id="A0A183DHB6"/>
<accession>A0A183DHB6</accession>
<dbReference type="Gene3D" id="2.40.100.10">
    <property type="entry name" value="Cyclophilin-like"/>
    <property type="match status" value="1"/>
</dbReference>
<name>A0A183DHB6_9BILA</name>